<evidence type="ECO:0000313" key="1">
    <source>
        <dbReference type="EMBL" id="OGG86099.1"/>
    </source>
</evidence>
<dbReference type="AlphaFoldDB" id="A0A1F6FJQ9"/>
<gene>
    <name evidence="1" type="ORF">A2392_01405</name>
</gene>
<accession>A0A1F6FJQ9</accession>
<name>A0A1F6FJQ9_9BACT</name>
<dbReference type="Proteomes" id="UP000177395">
    <property type="component" value="Unassembled WGS sequence"/>
</dbReference>
<reference evidence="1 2" key="1">
    <citation type="journal article" date="2016" name="Nat. Commun.">
        <title>Thousands of microbial genomes shed light on interconnected biogeochemical processes in an aquifer system.</title>
        <authorList>
            <person name="Anantharaman K."/>
            <person name="Brown C.T."/>
            <person name="Hug L.A."/>
            <person name="Sharon I."/>
            <person name="Castelle C.J."/>
            <person name="Probst A.J."/>
            <person name="Thomas B.C."/>
            <person name="Singh A."/>
            <person name="Wilkins M.J."/>
            <person name="Karaoz U."/>
            <person name="Brodie E.L."/>
            <person name="Williams K.H."/>
            <person name="Hubbard S.S."/>
            <person name="Banfield J.F."/>
        </authorList>
    </citation>
    <scope>NUCLEOTIDE SEQUENCE [LARGE SCALE GENOMIC DNA]</scope>
</reference>
<dbReference type="EMBL" id="MFMS01000002">
    <property type="protein sequence ID" value="OGG86099.1"/>
    <property type="molecule type" value="Genomic_DNA"/>
</dbReference>
<comment type="caution">
    <text evidence="1">The sequence shown here is derived from an EMBL/GenBank/DDBJ whole genome shotgun (WGS) entry which is preliminary data.</text>
</comment>
<evidence type="ECO:0000313" key="2">
    <source>
        <dbReference type="Proteomes" id="UP000177395"/>
    </source>
</evidence>
<sequence length="139" mass="16012">MPLPVWTLLISGFLLLSFFLLFATEASAGHRIVFARARAFADLRVADWQSKAKRHIDRWGGFNFRTLLHYLFHQLLSALLFINRLVERYISKLRHHNKQIARRAKQVSGSGHLAEIAIHKEDTALTDAEKTARKDHALQ</sequence>
<organism evidence="1 2">
    <name type="scientific">Candidatus Kaiserbacteria bacterium RIFOXYB1_FULL_46_14</name>
    <dbReference type="NCBI Taxonomy" id="1798531"/>
    <lineage>
        <taxon>Bacteria</taxon>
        <taxon>Candidatus Kaiseribacteriota</taxon>
    </lineage>
</organism>
<proteinExistence type="predicted"/>
<dbReference type="STRING" id="1798531.A2392_01405"/>
<protein>
    <submittedName>
        <fullName evidence="1">Uncharacterized protein</fullName>
    </submittedName>
</protein>